<reference evidence="2 3" key="1">
    <citation type="submission" date="2016-10" db="EMBL/GenBank/DDBJ databases">
        <authorList>
            <person name="de Groot N.N."/>
        </authorList>
    </citation>
    <scope>NUCLEOTIDE SEQUENCE [LARGE SCALE GENOMIC DNA]</scope>
    <source>
        <strain evidence="2 3">DSM 22900</strain>
    </source>
</reference>
<dbReference type="Pfam" id="PF06283">
    <property type="entry name" value="ThuA"/>
    <property type="match status" value="1"/>
</dbReference>
<evidence type="ECO:0000313" key="3">
    <source>
        <dbReference type="Proteomes" id="UP000199577"/>
    </source>
</evidence>
<dbReference type="GO" id="GO:0016740">
    <property type="term" value="F:transferase activity"/>
    <property type="evidence" value="ECO:0007669"/>
    <property type="project" value="UniProtKB-KW"/>
</dbReference>
<dbReference type="STRING" id="623281.SAMN05421747_101414"/>
<keyword evidence="2" id="KW-0808">Transferase</keyword>
<protein>
    <submittedName>
        <fullName evidence="2">Type 1 glutamine amidotransferase (GATase1)</fullName>
    </submittedName>
</protein>
<dbReference type="PANTHER" id="PTHR40469:SF2">
    <property type="entry name" value="GALACTOSE-BINDING DOMAIN-LIKE SUPERFAMILY PROTEIN"/>
    <property type="match status" value="1"/>
</dbReference>
<gene>
    <name evidence="2" type="ORF">SAMN05421747_101414</name>
</gene>
<name>A0A1I1EET7_9SPHI</name>
<dbReference type="OrthoDB" id="9816308at2"/>
<proteinExistence type="predicted"/>
<dbReference type="EMBL" id="FOLL01000001">
    <property type="protein sequence ID" value="SFB83480.1"/>
    <property type="molecule type" value="Genomic_DNA"/>
</dbReference>
<feature type="domain" description="ThuA-like" evidence="1">
    <location>
        <begin position="40"/>
        <end position="260"/>
    </location>
</feature>
<organism evidence="2 3">
    <name type="scientific">Parapedobacter composti</name>
    <dbReference type="NCBI Taxonomy" id="623281"/>
    <lineage>
        <taxon>Bacteria</taxon>
        <taxon>Pseudomonadati</taxon>
        <taxon>Bacteroidota</taxon>
        <taxon>Sphingobacteriia</taxon>
        <taxon>Sphingobacteriales</taxon>
        <taxon>Sphingobacteriaceae</taxon>
        <taxon>Parapedobacter</taxon>
    </lineage>
</organism>
<dbReference type="AlphaFoldDB" id="A0A1I1EET7"/>
<dbReference type="InterPro" id="IPR029062">
    <property type="entry name" value="Class_I_gatase-like"/>
</dbReference>
<dbReference type="SUPFAM" id="SSF52317">
    <property type="entry name" value="Class I glutamine amidotransferase-like"/>
    <property type="match status" value="1"/>
</dbReference>
<dbReference type="Proteomes" id="UP000199577">
    <property type="component" value="Unassembled WGS sequence"/>
</dbReference>
<evidence type="ECO:0000259" key="1">
    <source>
        <dbReference type="Pfam" id="PF06283"/>
    </source>
</evidence>
<keyword evidence="3" id="KW-1185">Reference proteome</keyword>
<evidence type="ECO:0000313" key="2">
    <source>
        <dbReference type="EMBL" id="SFB83480.1"/>
    </source>
</evidence>
<dbReference type="InterPro" id="IPR029010">
    <property type="entry name" value="ThuA-like"/>
</dbReference>
<dbReference type="Gene3D" id="3.40.50.880">
    <property type="match status" value="1"/>
</dbReference>
<dbReference type="PANTHER" id="PTHR40469">
    <property type="entry name" value="SECRETED GLYCOSYL HYDROLASE"/>
    <property type="match status" value="1"/>
</dbReference>
<sequence length="284" mass="32426">MNRTLLLLQRLTRAGLLALAVLLSLSPMLYAQSVNWKRVKILVYTKNGPGYVHDNIENSVIALKELGEQHGFAVDATDDPAVFTDQNLKQYDALVFSNTNNDVFDTDAQRVALMRYIQAGGGFVGIHSASGTERKWKWFKQLLGATFYWHDKFQPFTVNVVDAKHPSVKHLPRKWVRVKGDEFYYLKQLNVNLHVVAVNDATTLKGEDSRRLDTFGDVFPSVWCHGFDGGWSWYTSLGHDKADYMDEEFRQHILGGIEWVVSKGGKRDYRKAYATHPTDEVIER</sequence>
<dbReference type="RefSeq" id="WP_090970516.1">
    <property type="nucleotide sequence ID" value="NZ_FOLL01000001.1"/>
</dbReference>
<keyword evidence="2" id="KW-0315">Glutamine amidotransferase</keyword>
<accession>A0A1I1EET7</accession>